<sequence length="264" mass="30175">MCSPTSKIKRLALVLAFVDETRSGAKQDCHNLRFTNGPRVDTKVPQSHFASPSRCEQYQEDDLPTNLRLSVERPSLQPLPLTTAAMQDKKRHQRIDSDTHNVGRTQAKQSGIRLDWSILRLLFTNRIQVGRVKKKLRMAYPKLCHHRSTFRWQSQWEKPERQSLVEYRDAANSEPLQSHTLSPKEGTGYPNIEQLALKPQSKLAAVLEDSTPTARYEGHTVNIEWCIEEANSLARRLAWLANTLTAGLNQGQEIRQRSMITTKP</sequence>
<gene>
    <name evidence="1" type="ORF">EV356DRAFT_550435</name>
</gene>
<reference evidence="1" key="1">
    <citation type="journal article" date="2020" name="Stud. Mycol.">
        <title>101 Dothideomycetes genomes: a test case for predicting lifestyles and emergence of pathogens.</title>
        <authorList>
            <person name="Haridas S."/>
            <person name="Albert R."/>
            <person name="Binder M."/>
            <person name="Bloem J."/>
            <person name="Labutti K."/>
            <person name="Salamov A."/>
            <person name="Andreopoulos B."/>
            <person name="Baker S."/>
            <person name="Barry K."/>
            <person name="Bills G."/>
            <person name="Bluhm B."/>
            <person name="Cannon C."/>
            <person name="Castanera R."/>
            <person name="Culley D."/>
            <person name="Daum C."/>
            <person name="Ezra D."/>
            <person name="Gonzalez J."/>
            <person name="Henrissat B."/>
            <person name="Kuo A."/>
            <person name="Liang C."/>
            <person name="Lipzen A."/>
            <person name="Lutzoni F."/>
            <person name="Magnuson J."/>
            <person name="Mondo S."/>
            <person name="Nolan M."/>
            <person name="Ohm R."/>
            <person name="Pangilinan J."/>
            <person name="Park H.-J."/>
            <person name="Ramirez L."/>
            <person name="Alfaro M."/>
            <person name="Sun H."/>
            <person name="Tritt A."/>
            <person name="Yoshinaga Y."/>
            <person name="Zwiers L.-H."/>
            <person name="Turgeon B."/>
            <person name="Goodwin S."/>
            <person name="Spatafora J."/>
            <person name="Crous P."/>
            <person name="Grigoriev I."/>
        </authorList>
    </citation>
    <scope>NUCLEOTIDE SEQUENCE</scope>
    <source>
        <strain evidence="1">Tuck. ex Michener</strain>
    </source>
</reference>
<protein>
    <submittedName>
        <fullName evidence="1">Uncharacterized protein</fullName>
    </submittedName>
</protein>
<name>A0A6A6HKC1_VIRVR</name>
<dbReference type="EMBL" id="ML991775">
    <property type="protein sequence ID" value="KAF2238487.1"/>
    <property type="molecule type" value="Genomic_DNA"/>
</dbReference>
<evidence type="ECO:0000313" key="2">
    <source>
        <dbReference type="Proteomes" id="UP000800092"/>
    </source>
</evidence>
<proteinExistence type="predicted"/>
<dbReference type="Proteomes" id="UP000800092">
    <property type="component" value="Unassembled WGS sequence"/>
</dbReference>
<evidence type="ECO:0000313" key="1">
    <source>
        <dbReference type="EMBL" id="KAF2238487.1"/>
    </source>
</evidence>
<dbReference type="AlphaFoldDB" id="A0A6A6HKC1"/>
<keyword evidence="2" id="KW-1185">Reference proteome</keyword>
<accession>A0A6A6HKC1</accession>
<organism evidence="1 2">
    <name type="scientific">Viridothelium virens</name>
    <name type="common">Speckled blister lichen</name>
    <name type="synonym">Trypethelium virens</name>
    <dbReference type="NCBI Taxonomy" id="1048519"/>
    <lineage>
        <taxon>Eukaryota</taxon>
        <taxon>Fungi</taxon>
        <taxon>Dikarya</taxon>
        <taxon>Ascomycota</taxon>
        <taxon>Pezizomycotina</taxon>
        <taxon>Dothideomycetes</taxon>
        <taxon>Dothideomycetes incertae sedis</taxon>
        <taxon>Trypetheliales</taxon>
        <taxon>Trypetheliaceae</taxon>
        <taxon>Viridothelium</taxon>
    </lineage>
</organism>